<reference evidence="1" key="2">
    <citation type="submission" date="2018-07" db="EMBL/GenBank/DDBJ databases">
        <authorList>
            <person name="Mckenzie S.K."/>
            <person name="Kronauer D.J.C."/>
        </authorList>
    </citation>
    <scope>NUCLEOTIDE SEQUENCE</scope>
    <source>
        <strain evidence="1">Clonal line C1</strain>
    </source>
</reference>
<dbReference type="PANTHER" id="PTHR47315">
    <property type="entry name" value="FIBROUS SHEATH INTERACTING PROTEIN 2"/>
    <property type="match status" value="1"/>
</dbReference>
<name>A0A3L8DHM4_OOCBI</name>
<dbReference type="Proteomes" id="UP000279307">
    <property type="component" value="Chromosome 8"/>
</dbReference>
<reference evidence="1" key="1">
    <citation type="journal article" date="2018" name="Genome Res.">
        <title>The genomic architecture and molecular evolution of ant odorant receptors.</title>
        <authorList>
            <person name="McKenzie S.K."/>
            <person name="Kronauer D.J.C."/>
        </authorList>
    </citation>
    <scope>NUCLEOTIDE SEQUENCE [LARGE SCALE GENOMIC DNA]</scope>
    <source>
        <strain evidence="1">Clonal line C1</strain>
    </source>
</reference>
<protein>
    <recommendedName>
        <fullName evidence="2">Fibrous sheath-interacting protein</fullName>
    </recommendedName>
</protein>
<sequence>MMPLERKIPMIPGPKDAYNLTRCKVGEKVWATDGPRMDFDPSDPCCRETRFSYEALHDQHLLRFFSKPTYRRCLLRASLITKDMDVKCSLREYNAYRKYLRKIYANRIGKELRKRDRLSVERRALRYAEEQARNKAERSSRFYVNFKWRKKVRVREKDMTIQETLLQRMRTNRQKFINDYKNKINKETARMQKLVDNAKLLTACYARRPHRRARVCCKQYCGYDIYGNPDA</sequence>
<dbReference type="EMBL" id="QOIP01000008">
    <property type="protein sequence ID" value="RLU19944.1"/>
    <property type="molecule type" value="Genomic_DNA"/>
</dbReference>
<dbReference type="PANTHER" id="PTHR47315:SF3">
    <property type="entry name" value="FIBROUS SHEATH-INTERACTING PROTEIN 2-LIKE"/>
    <property type="match status" value="1"/>
</dbReference>
<evidence type="ECO:0008006" key="2">
    <source>
        <dbReference type="Google" id="ProtNLM"/>
    </source>
</evidence>
<dbReference type="AlphaFoldDB" id="A0A3L8DHM4"/>
<evidence type="ECO:0000313" key="1">
    <source>
        <dbReference type="EMBL" id="RLU19944.1"/>
    </source>
</evidence>
<gene>
    <name evidence="1" type="ORF">DMN91_008503</name>
</gene>
<comment type="caution">
    <text evidence="1">The sequence shown here is derived from an EMBL/GenBank/DDBJ whole genome shotgun (WGS) entry which is preliminary data.</text>
</comment>
<organism evidence="1">
    <name type="scientific">Ooceraea biroi</name>
    <name type="common">Clonal raider ant</name>
    <name type="synonym">Cerapachys biroi</name>
    <dbReference type="NCBI Taxonomy" id="2015173"/>
    <lineage>
        <taxon>Eukaryota</taxon>
        <taxon>Metazoa</taxon>
        <taxon>Ecdysozoa</taxon>
        <taxon>Arthropoda</taxon>
        <taxon>Hexapoda</taxon>
        <taxon>Insecta</taxon>
        <taxon>Pterygota</taxon>
        <taxon>Neoptera</taxon>
        <taxon>Endopterygota</taxon>
        <taxon>Hymenoptera</taxon>
        <taxon>Apocrita</taxon>
        <taxon>Aculeata</taxon>
        <taxon>Formicoidea</taxon>
        <taxon>Formicidae</taxon>
        <taxon>Dorylinae</taxon>
        <taxon>Ooceraea</taxon>
    </lineage>
</organism>
<dbReference type="InterPro" id="IPR038891">
    <property type="entry name" value="FSIP2"/>
</dbReference>
<accession>A0A3L8DHM4</accession>
<proteinExistence type="predicted"/>
<dbReference type="OrthoDB" id="8197715at2759"/>